<protein>
    <submittedName>
        <fullName evidence="2">Uncharacterized protein</fullName>
    </submittedName>
</protein>
<keyword evidence="3" id="KW-1185">Reference proteome</keyword>
<reference evidence="3" key="1">
    <citation type="journal article" date="2018" name="Nat. Microbiol.">
        <title>Leveraging single-cell genomics to expand the fungal tree of life.</title>
        <authorList>
            <person name="Ahrendt S.R."/>
            <person name="Quandt C.A."/>
            <person name="Ciobanu D."/>
            <person name="Clum A."/>
            <person name="Salamov A."/>
            <person name="Andreopoulos B."/>
            <person name="Cheng J.F."/>
            <person name="Woyke T."/>
            <person name="Pelin A."/>
            <person name="Henrissat B."/>
            <person name="Reynolds N.K."/>
            <person name="Benny G.L."/>
            <person name="Smith M.E."/>
            <person name="James T.Y."/>
            <person name="Grigoriev I.V."/>
        </authorList>
    </citation>
    <scope>NUCLEOTIDE SEQUENCE [LARGE SCALE GENOMIC DNA]</scope>
</reference>
<dbReference type="AlphaFoldDB" id="A0A4P9W5N1"/>
<evidence type="ECO:0000256" key="1">
    <source>
        <dbReference type="SAM" id="MobiDB-lite"/>
    </source>
</evidence>
<proteinExistence type="predicted"/>
<feature type="region of interest" description="Disordered" evidence="1">
    <location>
        <begin position="46"/>
        <end position="102"/>
    </location>
</feature>
<name>A0A4P9W5N1_9FUNG</name>
<feature type="compositionally biased region" description="Basic and acidic residues" evidence="1">
    <location>
        <begin position="48"/>
        <end position="66"/>
    </location>
</feature>
<organism evidence="2 3">
    <name type="scientific">Blyttiomyces helicus</name>
    <dbReference type="NCBI Taxonomy" id="388810"/>
    <lineage>
        <taxon>Eukaryota</taxon>
        <taxon>Fungi</taxon>
        <taxon>Fungi incertae sedis</taxon>
        <taxon>Chytridiomycota</taxon>
        <taxon>Chytridiomycota incertae sedis</taxon>
        <taxon>Chytridiomycetes</taxon>
        <taxon>Chytridiomycetes incertae sedis</taxon>
        <taxon>Blyttiomyces</taxon>
    </lineage>
</organism>
<sequence length="259" mass="28667">MPSSPRNLKSMGGNLQTDMNRHTQYAVDLAWPDHHLERLNLKKSKPAMRRDCKDNERSDVLSHSDIDTENSCSLSCAQGSRAPALSPTDPLHHTPGSPVAPTSVAASTFRRMLAPVQSIANCIIEDAYHPGTALVAKRVIDLAGKDSSDDGTTSSPTTVSKPARKKRTLDTIPLPDAQPIHDRLDKKPVPTRVEYALRAQAHLADSEFRKDDAAMRREEMAMRKAEAGMKHDLQKMYAEAVRRWYERGCEGPLPLPPAF</sequence>
<feature type="region of interest" description="Disordered" evidence="1">
    <location>
        <begin position="144"/>
        <end position="168"/>
    </location>
</feature>
<dbReference type="EMBL" id="KZ999108">
    <property type="protein sequence ID" value="RKO85406.1"/>
    <property type="molecule type" value="Genomic_DNA"/>
</dbReference>
<evidence type="ECO:0000313" key="3">
    <source>
        <dbReference type="Proteomes" id="UP000269721"/>
    </source>
</evidence>
<accession>A0A4P9W5N1</accession>
<gene>
    <name evidence="2" type="ORF">BDK51DRAFT_32404</name>
</gene>
<feature type="compositionally biased region" description="Polar residues" evidence="1">
    <location>
        <begin position="69"/>
        <end position="78"/>
    </location>
</feature>
<evidence type="ECO:0000313" key="2">
    <source>
        <dbReference type="EMBL" id="RKO85406.1"/>
    </source>
</evidence>
<dbReference type="Proteomes" id="UP000269721">
    <property type="component" value="Unassembled WGS sequence"/>
</dbReference>